<dbReference type="EMBL" id="BAAANS010000059">
    <property type="protein sequence ID" value="GAA2117579.1"/>
    <property type="molecule type" value="Genomic_DNA"/>
</dbReference>
<accession>A0ABN2XVB6</accession>
<evidence type="ECO:0000256" key="1">
    <source>
        <dbReference type="SAM" id="MobiDB-lite"/>
    </source>
</evidence>
<protein>
    <submittedName>
        <fullName evidence="2">Uncharacterized protein</fullName>
    </submittedName>
</protein>
<name>A0ABN2XVB6_9ACTN</name>
<reference evidence="2 3" key="1">
    <citation type="journal article" date="2019" name="Int. J. Syst. Evol. Microbiol.">
        <title>The Global Catalogue of Microorganisms (GCM) 10K type strain sequencing project: providing services to taxonomists for standard genome sequencing and annotation.</title>
        <authorList>
            <consortium name="The Broad Institute Genomics Platform"/>
            <consortium name="The Broad Institute Genome Sequencing Center for Infectious Disease"/>
            <person name="Wu L."/>
            <person name="Ma J."/>
        </authorList>
    </citation>
    <scope>NUCLEOTIDE SEQUENCE [LARGE SCALE GENOMIC DNA]</scope>
    <source>
        <strain evidence="2 3">JCM 14559</strain>
    </source>
</reference>
<keyword evidence="3" id="KW-1185">Reference proteome</keyword>
<organism evidence="2 3">
    <name type="scientific">Kitasatospora saccharophila</name>
    <dbReference type="NCBI Taxonomy" id="407973"/>
    <lineage>
        <taxon>Bacteria</taxon>
        <taxon>Bacillati</taxon>
        <taxon>Actinomycetota</taxon>
        <taxon>Actinomycetes</taxon>
        <taxon>Kitasatosporales</taxon>
        <taxon>Streptomycetaceae</taxon>
        <taxon>Kitasatospora</taxon>
    </lineage>
</organism>
<feature type="compositionally biased region" description="Polar residues" evidence="1">
    <location>
        <begin position="128"/>
        <end position="138"/>
    </location>
</feature>
<proteinExistence type="predicted"/>
<feature type="region of interest" description="Disordered" evidence="1">
    <location>
        <begin position="107"/>
        <end position="138"/>
    </location>
</feature>
<feature type="region of interest" description="Disordered" evidence="1">
    <location>
        <begin position="1"/>
        <end position="23"/>
    </location>
</feature>
<evidence type="ECO:0000313" key="2">
    <source>
        <dbReference type="EMBL" id="GAA2117579.1"/>
    </source>
</evidence>
<dbReference type="Proteomes" id="UP001500897">
    <property type="component" value="Unassembled WGS sequence"/>
</dbReference>
<sequence>MDPLVDDPLRLGGQRGRDGPAEVHRQRVRAHGRAVVQQHAATGRRRAPALPGPLEFQHPEREVRVRPRFGLAGSSRIIFHSVGVSRTGPAGPVTTAAARSTVWAPTVNRGTAAGSPAGRRMTARKRASSSSMTNGLVR</sequence>
<comment type="caution">
    <text evidence="2">The sequence shown here is derived from an EMBL/GenBank/DDBJ whole genome shotgun (WGS) entry which is preliminary data.</text>
</comment>
<gene>
    <name evidence="2" type="ORF">GCM10009759_64120</name>
</gene>
<evidence type="ECO:0000313" key="3">
    <source>
        <dbReference type="Proteomes" id="UP001500897"/>
    </source>
</evidence>